<dbReference type="Proteomes" id="UP000617628">
    <property type="component" value="Unassembled WGS sequence"/>
</dbReference>
<dbReference type="AlphaFoldDB" id="A0A934S1P1"/>
<comment type="caution">
    <text evidence="1">The sequence shown here is derived from an EMBL/GenBank/DDBJ whole genome shotgun (WGS) entry which is preliminary data.</text>
</comment>
<evidence type="ECO:0008006" key="3">
    <source>
        <dbReference type="Google" id="ProtNLM"/>
    </source>
</evidence>
<gene>
    <name evidence="1" type="ORF">JIN87_27890</name>
</gene>
<proteinExistence type="predicted"/>
<dbReference type="EMBL" id="JAENIL010000134">
    <property type="protein sequence ID" value="MBK1880736.1"/>
    <property type="molecule type" value="Genomic_DNA"/>
</dbReference>
<dbReference type="RefSeq" id="WP_200360016.1">
    <property type="nucleotide sequence ID" value="NZ_JBHLTO010000013.1"/>
</dbReference>
<organism evidence="1 2">
    <name type="scientific">Pelagicoccus mobilis</name>
    <dbReference type="NCBI Taxonomy" id="415221"/>
    <lineage>
        <taxon>Bacteria</taxon>
        <taxon>Pseudomonadati</taxon>
        <taxon>Verrucomicrobiota</taxon>
        <taxon>Opitutia</taxon>
        <taxon>Puniceicoccales</taxon>
        <taxon>Pelagicoccaceae</taxon>
        <taxon>Pelagicoccus</taxon>
    </lineage>
</organism>
<name>A0A934S1P1_9BACT</name>
<protein>
    <recommendedName>
        <fullName evidence="3">DUF4440 domain-containing protein</fullName>
    </recommendedName>
</protein>
<accession>A0A934S1P1</accession>
<reference evidence="1" key="1">
    <citation type="submission" date="2021-01" db="EMBL/GenBank/DDBJ databases">
        <title>Modified the classification status of verrucomicrobia.</title>
        <authorList>
            <person name="Feng X."/>
        </authorList>
    </citation>
    <scope>NUCLEOTIDE SEQUENCE</scope>
    <source>
        <strain evidence="1">KCTC 13126</strain>
    </source>
</reference>
<keyword evidence="2" id="KW-1185">Reference proteome</keyword>
<evidence type="ECO:0000313" key="2">
    <source>
        <dbReference type="Proteomes" id="UP000617628"/>
    </source>
</evidence>
<sequence>MLQDAIDVLNKFTESFNNEDTEGMDSTLHFPHVFPGPNTVIWNEPGQLKKEFFDKLKSQGWAFSRYTKQEPIYESNTKIHFRVEYERCRSDESVINLQRAIWILTKKDEKWGIQIRSNE</sequence>
<evidence type="ECO:0000313" key="1">
    <source>
        <dbReference type="EMBL" id="MBK1880736.1"/>
    </source>
</evidence>